<gene>
    <name evidence="1" type="ORF">EV182_002026</name>
</gene>
<comment type="caution">
    <text evidence="1">The sequence shown here is derived from an EMBL/GenBank/DDBJ whole genome shotgun (WGS) entry which is preliminary data.</text>
</comment>
<dbReference type="Proteomes" id="UP001145114">
    <property type="component" value="Unassembled WGS sequence"/>
</dbReference>
<sequence>MRPTPSLLRTTLNTAKRWKPRPTNPPDPTLQFERGPELFHQRIVLSDGSSFVLRSTSPRPQIKLSKDTRNHPLWNPQSELGLKDESGFLGSFQRRYGDIDDIGGFEFDDDADIAKEQRGTNEMMQKKRNKNSK</sequence>
<keyword evidence="2" id="KW-1185">Reference proteome</keyword>
<evidence type="ECO:0000313" key="2">
    <source>
        <dbReference type="Proteomes" id="UP001145114"/>
    </source>
</evidence>
<organism evidence="1 2">
    <name type="scientific">Spiromyces aspiralis</name>
    <dbReference type="NCBI Taxonomy" id="68401"/>
    <lineage>
        <taxon>Eukaryota</taxon>
        <taxon>Fungi</taxon>
        <taxon>Fungi incertae sedis</taxon>
        <taxon>Zoopagomycota</taxon>
        <taxon>Kickxellomycotina</taxon>
        <taxon>Kickxellomycetes</taxon>
        <taxon>Kickxellales</taxon>
        <taxon>Kickxellaceae</taxon>
        <taxon>Spiromyces</taxon>
    </lineage>
</organism>
<evidence type="ECO:0000313" key="1">
    <source>
        <dbReference type="EMBL" id="KAJ1675055.1"/>
    </source>
</evidence>
<protein>
    <submittedName>
        <fullName evidence="1">Uncharacterized protein</fullName>
    </submittedName>
</protein>
<dbReference type="EMBL" id="JAMZIH010005516">
    <property type="protein sequence ID" value="KAJ1675055.1"/>
    <property type="molecule type" value="Genomic_DNA"/>
</dbReference>
<reference evidence="1" key="1">
    <citation type="submission" date="2022-06" db="EMBL/GenBank/DDBJ databases">
        <title>Phylogenomic reconstructions and comparative analyses of Kickxellomycotina fungi.</title>
        <authorList>
            <person name="Reynolds N.K."/>
            <person name="Stajich J.E."/>
            <person name="Barry K."/>
            <person name="Grigoriev I.V."/>
            <person name="Crous P."/>
            <person name="Smith M.E."/>
        </authorList>
    </citation>
    <scope>NUCLEOTIDE SEQUENCE</scope>
    <source>
        <strain evidence="1">RSA 2271</strain>
    </source>
</reference>
<name>A0ACC1HI67_9FUNG</name>
<accession>A0ACC1HI67</accession>
<proteinExistence type="predicted"/>